<accession>A0AAE9EUB8</accession>
<sequence>MLRSAFCCLLTDEESDNFELLLPDVSLILKQNEDVMPRSKLISRSNFLEKRCPKLRLFSRFTATVNYCITRFDCVLPVDSCRFTASLEAEASGKQWQLWTAFFQEITLGNQL</sequence>
<keyword evidence="2" id="KW-1185">Reference proteome</keyword>
<dbReference type="AlphaFoldDB" id="A0AAE9EUB8"/>
<reference evidence="1 2" key="1">
    <citation type="submission" date="2022-04" db="EMBL/GenBank/DDBJ databases">
        <title>Chromosome-level reference genomes for two strains of Caenorhabditis briggsae: an improved platform for comparative genomics.</title>
        <authorList>
            <person name="Stevens L."/>
            <person name="Andersen E."/>
        </authorList>
    </citation>
    <scope>NUCLEOTIDE SEQUENCE [LARGE SCALE GENOMIC DNA]</scope>
    <source>
        <strain evidence="1">VX34</strain>
        <tissue evidence="1">Whole-organism</tissue>
    </source>
</reference>
<protein>
    <submittedName>
        <fullName evidence="1">Uncharacterized protein</fullName>
    </submittedName>
</protein>
<name>A0AAE9EUB8_CAEBR</name>
<evidence type="ECO:0000313" key="2">
    <source>
        <dbReference type="Proteomes" id="UP000829354"/>
    </source>
</evidence>
<organism evidence="1 2">
    <name type="scientific">Caenorhabditis briggsae</name>
    <dbReference type="NCBI Taxonomy" id="6238"/>
    <lineage>
        <taxon>Eukaryota</taxon>
        <taxon>Metazoa</taxon>
        <taxon>Ecdysozoa</taxon>
        <taxon>Nematoda</taxon>
        <taxon>Chromadorea</taxon>
        <taxon>Rhabditida</taxon>
        <taxon>Rhabditina</taxon>
        <taxon>Rhabditomorpha</taxon>
        <taxon>Rhabditoidea</taxon>
        <taxon>Rhabditidae</taxon>
        <taxon>Peloderinae</taxon>
        <taxon>Caenorhabditis</taxon>
    </lineage>
</organism>
<evidence type="ECO:0000313" key="1">
    <source>
        <dbReference type="EMBL" id="UMM28997.1"/>
    </source>
</evidence>
<dbReference type="EMBL" id="CP092623">
    <property type="protein sequence ID" value="UMM28997.1"/>
    <property type="molecule type" value="Genomic_DNA"/>
</dbReference>
<dbReference type="Proteomes" id="UP000829354">
    <property type="component" value="Chromosome IV"/>
</dbReference>
<proteinExistence type="predicted"/>
<gene>
    <name evidence="1" type="ORF">L5515_011576</name>
</gene>